<organism evidence="3 4">
    <name type="scientific">Angomonas deanei</name>
    <dbReference type="NCBI Taxonomy" id="59799"/>
    <lineage>
        <taxon>Eukaryota</taxon>
        <taxon>Discoba</taxon>
        <taxon>Euglenozoa</taxon>
        <taxon>Kinetoplastea</taxon>
        <taxon>Metakinetoplastina</taxon>
        <taxon>Trypanosomatida</taxon>
        <taxon>Trypanosomatidae</taxon>
        <taxon>Strigomonadinae</taxon>
        <taxon>Angomonas</taxon>
    </lineage>
</organism>
<reference evidence="3 4" key="1">
    <citation type="submission" date="2020-08" db="EMBL/GenBank/DDBJ databases">
        <authorList>
            <person name="Newling K."/>
            <person name="Davey J."/>
            <person name="Forrester S."/>
        </authorList>
    </citation>
    <scope>NUCLEOTIDE SEQUENCE [LARGE SCALE GENOMIC DNA]</scope>
    <source>
        <strain evidence="4">Crithidia deanei Carvalho (ATCC PRA-265)</strain>
    </source>
</reference>
<dbReference type="InterPro" id="IPR007052">
    <property type="entry name" value="CS_dom"/>
</dbReference>
<feature type="region of interest" description="Disordered" evidence="1">
    <location>
        <begin position="526"/>
        <end position="575"/>
    </location>
</feature>
<name>A0A7G2C978_9TRYP</name>
<feature type="region of interest" description="Disordered" evidence="1">
    <location>
        <begin position="90"/>
        <end position="109"/>
    </location>
</feature>
<feature type="compositionally biased region" description="Acidic residues" evidence="1">
    <location>
        <begin position="541"/>
        <end position="553"/>
    </location>
</feature>
<dbReference type="Pfam" id="PF04969">
    <property type="entry name" value="CS"/>
    <property type="match status" value="1"/>
</dbReference>
<dbReference type="InterPro" id="IPR008978">
    <property type="entry name" value="HSP20-like_chaperone"/>
</dbReference>
<feature type="region of interest" description="Disordered" evidence="1">
    <location>
        <begin position="187"/>
        <end position="212"/>
    </location>
</feature>
<dbReference type="VEuPathDB" id="TriTrypDB:ADEAN_000356000"/>
<dbReference type="SUPFAM" id="SSF49764">
    <property type="entry name" value="HSP20-like chaperones"/>
    <property type="match status" value="1"/>
</dbReference>
<dbReference type="Gene3D" id="2.60.40.790">
    <property type="match status" value="1"/>
</dbReference>
<dbReference type="OrthoDB" id="348005at2759"/>
<dbReference type="EMBL" id="LR877150">
    <property type="protein sequence ID" value="CAD2216099.1"/>
    <property type="molecule type" value="Genomic_DNA"/>
</dbReference>
<evidence type="ECO:0000259" key="2">
    <source>
        <dbReference type="PROSITE" id="PS51203"/>
    </source>
</evidence>
<feature type="compositionally biased region" description="Basic and acidic residues" evidence="1">
    <location>
        <begin position="531"/>
        <end position="540"/>
    </location>
</feature>
<dbReference type="AlphaFoldDB" id="A0A7G2C978"/>
<dbReference type="GO" id="GO:0036159">
    <property type="term" value="P:inner dynein arm assembly"/>
    <property type="evidence" value="ECO:0007669"/>
    <property type="project" value="TreeGrafter"/>
</dbReference>
<protein>
    <submittedName>
        <fullName evidence="3">CS domain containing protein, putative</fullName>
    </submittedName>
</protein>
<gene>
    <name evidence="3" type="ORF">ADEAN_000356000</name>
</gene>
<dbReference type="GO" id="GO:0003341">
    <property type="term" value="P:cilium movement"/>
    <property type="evidence" value="ECO:0007669"/>
    <property type="project" value="TreeGrafter"/>
</dbReference>
<dbReference type="InterPro" id="IPR019734">
    <property type="entry name" value="TPR_rpt"/>
</dbReference>
<dbReference type="PROSITE" id="PS51203">
    <property type="entry name" value="CS"/>
    <property type="match status" value="1"/>
</dbReference>
<proteinExistence type="predicted"/>
<dbReference type="InterPro" id="IPR011990">
    <property type="entry name" value="TPR-like_helical_dom_sf"/>
</dbReference>
<evidence type="ECO:0000256" key="1">
    <source>
        <dbReference type="SAM" id="MobiDB-lite"/>
    </source>
</evidence>
<evidence type="ECO:0000313" key="3">
    <source>
        <dbReference type="EMBL" id="CAD2216099.1"/>
    </source>
</evidence>
<dbReference type="InterPro" id="IPR052004">
    <property type="entry name" value="Dynein_assembly_factor_4"/>
</dbReference>
<dbReference type="SUPFAM" id="SSF48452">
    <property type="entry name" value="TPR-like"/>
    <property type="match status" value="2"/>
</dbReference>
<accession>A0A7G2C978</accession>
<sequence>MPVKPHFEWQQDRQFVYITVDFKGVGKEAVDVFISRVFVKVNAAAVYLLSLDLLHPVDVDKSQHYFSQPSGEATEATLRLHLQLAKLVTNPPAEKTEKSEEEEEEGEVWTALTLSGVPKKELLERRQTSMREAEERYTSKLQSRRDQQEKEKRRLTEAQWEVERDTRRVVEERVTQERQAVERDLKEWEETVEATTEQDKPTNAAASGGPPRTPADLVAGAAVVPERETAVPAVRQTDTVNIAVQFTPKYLALPTRSRGDEAYYRQSRYKPVSVEDSPLFWKEKGDHHYQRAVSACSNSEERRLTPEAVTAFKEAIHCYTESMKRDGVFLTCLMNRAACHLQLLSCQKCIEDCTLGLTMVSNTPASDMTQDRYRSVLTRLYSRRATAYAWAGQYVLALTDLKMAAAYNITEEEEANDNTHTIEKDLTVLMAIMKEKNISTHHDTSVTSVPYSEEMQRAAQHYYKHEYAEAVAVYDTILEAAPAYPQARSNRVCALLLLKKFKPALEDCLYLIELYKEVAGALQHGDNGGGVREEEYHSDDSDATDEEEEEEELLSQKESTTPQTTATTRRQRREATKLLGEKTSQVYLLLKAYVRAAASLCGLQDYAQAVVFMEQAVRITPYDNDLQEDYQRLVEKVRMETLVTASTGVKRS</sequence>
<dbReference type="GO" id="GO:0036158">
    <property type="term" value="P:outer dynein arm assembly"/>
    <property type="evidence" value="ECO:0007669"/>
    <property type="project" value="TreeGrafter"/>
</dbReference>
<dbReference type="SMART" id="SM00028">
    <property type="entry name" value="TPR"/>
    <property type="match status" value="5"/>
</dbReference>
<feature type="region of interest" description="Disordered" evidence="1">
    <location>
        <begin position="120"/>
        <end position="156"/>
    </location>
</feature>
<dbReference type="PANTHER" id="PTHR46492">
    <property type="entry name" value="DYNEIN ASSEMBLY FACTOR 4, AXONEMAL"/>
    <property type="match status" value="1"/>
</dbReference>
<feature type="domain" description="CS" evidence="2">
    <location>
        <begin position="2"/>
        <end position="113"/>
    </location>
</feature>
<keyword evidence="4" id="KW-1185">Reference proteome</keyword>
<dbReference type="Gene3D" id="1.25.40.10">
    <property type="entry name" value="Tetratricopeptide repeat domain"/>
    <property type="match status" value="2"/>
</dbReference>
<dbReference type="Proteomes" id="UP000515908">
    <property type="component" value="Chromosome 06"/>
</dbReference>
<evidence type="ECO:0000313" key="4">
    <source>
        <dbReference type="Proteomes" id="UP000515908"/>
    </source>
</evidence>
<dbReference type="PANTHER" id="PTHR46492:SF1">
    <property type="entry name" value="DYNEIN AXONEMAL ASSEMBLY FACTOR 4"/>
    <property type="match status" value="1"/>
</dbReference>